<keyword evidence="2 5" id="KW-0145">Chemotaxis</keyword>
<proteinExistence type="inferred from homology"/>
<feature type="domain" description="Response regulatory" evidence="8">
    <location>
        <begin position="11"/>
        <end position="126"/>
    </location>
</feature>
<dbReference type="PANTHER" id="PTHR42872:SF6">
    <property type="entry name" value="PROTEIN-GLUTAMATE METHYLESTERASE_PROTEIN-GLUTAMINE GLUTAMINASE"/>
    <property type="match status" value="1"/>
</dbReference>
<dbReference type="Pfam" id="PF00072">
    <property type="entry name" value="Response_reg"/>
    <property type="match status" value="1"/>
</dbReference>
<protein>
    <recommendedName>
        <fullName evidence="5">Protein-glutamate methylesterase/protein-glutamine glutaminase</fullName>
        <ecNumber evidence="5">3.1.1.61</ecNumber>
        <ecNumber evidence="5">3.5.1.44</ecNumber>
    </recommendedName>
</protein>
<evidence type="ECO:0000256" key="2">
    <source>
        <dbReference type="ARBA" id="ARBA00022500"/>
    </source>
</evidence>
<feature type="active site" evidence="5 6">
    <location>
        <position position="297"/>
    </location>
</feature>
<comment type="caution">
    <text evidence="10">The sequence shown here is derived from an EMBL/GenBank/DDBJ whole genome shotgun (WGS) entry which is preliminary data.</text>
</comment>
<comment type="domain">
    <text evidence="5">Contains a C-terminal catalytic domain, and an N-terminal region which modulates catalytic activity.</text>
</comment>
<feature type="modified residue" description="4-aspartylphosphate" evidence="5 7">
    <location>
        <position position="62"/>
    </location>
</feature>
<sequence>MRHDASVSPLRVLIADDSALVRDVLRAMLTRDGEIEIVGEASNGLEAVEMARQLKPQLITMDLTMPVMDGMRAIEEIMHTKGVPILVISDRADATTAYEALELGALEVMPKPSLDSDDSDRLIERVKLLAGVAVITRLRRRTEALTALPVSSPSAFSASPQAHAPRSFKRVVAIACSTGGPQALVRLLSALPASFPAPIVIAQHISHGFIGGMAQWLASLCAMPVRVAEAGEPLCPGHVYLSPSECDLTIDAHHRVALKASPAEAIYHPSCDALLASVAEVYGRDAIGLILTGMGRDGVSGMRAIHQAGGLTLAQDEASSVIFGMNQEALKAGAVRHVVALDELAERLLTTVQYGIFMEPSS</sequence>
<dbReference type="SUPFAM" id="SSF52738">
    <property type="entry name" value="Methylesterase CheB, C-terminal domain"/>
    <property type="match status" value="1"/>
</dbReference>
<organism evidence="10 11">
    <name type="scientific">Halomonas dongshanensis</name>
    <dbReference type="NCBI Taxonomy" id="2890835"/>
    <lineage>
        <taxon>Bacteria</taxon>
        <taxon>Pseudomonadati</taxon>
        <taxon>Pseudomonadota</taxon>
        <taxon>Gammaproteobacteria</taxon>
        <taxon>Oceanospirillales</taxon>
        <taxon>Halomonadaceae</taxon>
        <taxon>Halomonas</taxon>
    </lineage>
</organism>
<keyword evidence="1 5" id="KW-0963">Cytoplasm</keyword>
<evidence type="ECO:0000256" key="5">
    <source>
        <dbReference type="HAMAP-Rule" id="MF_00099"/>
    </source>
</evidence>
<evidence type="ECO:0000259" key="9">
    <source>
        <dbReference type="PROSITE" id="PS50122"/>
    </source>
</evidence>
<dbReference type="Gene3D" id="3.40.50.180">
    <property type="entry name" value="Methylesterase CheB, C-terminal domain"/>
    <property type="match status" value="1"/>
</dbReference>
<reference evidence="10" key="1">
    <citation type="submission" date="2021-11" db="EMBL/GenBank/DDBJ databases">
        <title>Halomonas sp., isolated from a coastal aquaculture zone in Dongshan Bay.</title>
        <authorList>
            <person name="Lin W."/>
        </authorList>
    </citation>
    <scope>NUCLEOTIDE SEQUENCE</scope>
    <source>
        <strain evidence="10">Yzlin-01</strain>
    </source>
</reference>
<feature type="domain" description="CheB-type methylesterase" evidence="9">
    <location>
        <begin position="165"/>
        <end position="355"/>
    </location>
</feature>
<gene>
    <name evidence="5 10" type="primary">cheB</name>
    <name evidence="10" type="ORF">LLY24_17950</name>
</gene>
<evidence type="ECO:0000256" key="6">
    <source>
        <dbReference type="PROSITE-ProRule" id="PRU00050"/>
    </source>
</evidence>
<dbReference type="InterPro" id="IPR011006">
    <property type="entry name" value="CheY-like_superfamily"/>
</dbReference>
<dbReference type="Gene3D" id="3.40.50.2300">
    <property type="match status" value="1"/>
</dbReference>
<dbReference type="HAMAP" id="MF_00099">
    <property type="entry name" value="CheB_chemtxs"/>
    <property type="match status" value="1"/>
</dbReference>
<comment type="function">
    <text evidence="5">Involved in chemotaxis. Part of a chemotaxis signal transduction system that modulates chemotaxis in response to various stimuli. Catalyzes the demethylation of specific methylglutamate residues introduced into the chemoreceptors (methyl-accepting chemotaxis proteins or MCP) by CheR. Also mediates the irreversible deamidation of specific glutamine residues to glutamic acid.</text>
</comment>
<evidence type="ECO:0000256" key="4">
    <source>
        <dbReference type="ARBA" id="ARBA00048267"/>
    </source>
</evidence>
<dbReference type="InterPro" id="IPR001789">
    <property type="entry name" value="Sig_transdc_resp-reg_receiver"/>
</dbReference>
<comment type="catalytic activity">
    <reaction evidence="4 5">
        <text>[protein]-L-glutamate 5-O-methyl ester + H2O = L-glutamyl-[protein] + methanol + H(+)</text>
        <dbReference type="Rhea" id="RHEA:23236"/>
        <dbReference type="Rhea" id="RHEA-COMP:10208"/>
        <dbReference type="Rhea" id="RHEA-COMP:10311"/>
        <dbReference type="ChEBI" id="CHEBI:15377"/>
        <dbReference type="ChEBI" id="CHEBI:15378"/>
        <dbReference type="ChEBI" id="CHEBI:17790"/>
        <dbReference type="ChEBI" id="CHEBI:29973"/>
        <dbReference type="ChEBI" id="CHEBI:82795"/>
        <dbReference type="EC" id="3.1.1.61"/>
    </reaction>
</comment>
<dbReference type="RefSeq" id="WP_259037697.1">
    <property type="nucleotide sequence ID" value="NZ_JAJISC010000011.1"/>
</dbReference>
<name>A0ABT2EI98_9GAMM</name>
<accession>A0ABT2EI98</accession>
<comment type="PTM">
    <text evidence="5">Phosphorylated by CheA. Phosphorylation of the N-terminal regulatory domain activates the methylesterase activity.</text>
</comment>
<keyword evidence="11" id="KW-1185">Reference proteome</keyword>
<dbReference type="SUPFAM" id="SSF52172">
    <property type="entry name" value="CheY-like"/>
    <property type="match status" value="1"/>
</dbReference>
<keyword evidence="10" id="KW-0808">Transferase</keyword>
<evidence type="ECO:0000256" key="1">
    <source>
        <dbReference type="ARBA" id="ARBA00022490"/>
    </source>
</evidence>
<dbReference type="GO" id="GO:0032259">
    <property type="term" value="P:methylation"/>
    <property type="evidence" value="ECO:0007669"/>
    <property type="project" value="UniProtKB-KW"/>
</dbReference>
<dbReference type="CDD" id="cd16432">
    <property type="entry name" value="CheB_Rec"/>
    <property type="match status" value="1"/>
</dbReference>
<dbReference type="InterPro" id="IPR008248">
    <property type="entry name" value="CheB-like"/>
</dbReference>
<feature type="active site" evidence="5 6">
    <location>
        <position position="204"/>
    </location>
</feature>
<comment type="similarity">
    <text evidence="5">Belongs to the CheB family.</text>
</comment>
<dbReference type="PROSITE" id="PS50122">
    <property type="entry name" value="CHEB"/>
    <property type="match status" value="1"/>
</dbReference>
<dbReference type="InterPro" id="IPR000673">
    <property type="entry name" value="Sig_transdc_resp-reg_Me-estase"/>
</dbReference>
<keyword evidence="3 5" id="KW-0378">Hydrolase</keyword>
<dbReference type="PANTHER" id="PTHR42872">
    <property type="entry name" value="PROTEIN-GLUTAMATE METHYLESTERASE/PROTEIN-GLUTAMINE GLUTAMINASE"/>
    <property type="match status" value="1"/>
</dbReference>
<dbReference type="PROSITE" id="PS50110">
    <property type="entry name" value="RESPONSE_REGULATORY"/>
    <property type="match status" value="1"/>
</dbReference>
<keyword evidence="5 7" id="KW-0597">Phosphoprotein</keyword>
<feature type="active site" evidence="5 6">
    <location>
        <position position="177"/>
    </location>
</feature>
<dbReference type="SMART" id="SM00448">
    <property type="entry name" value="REC"/>
    <property type="match status" value="1"/>
</dbReference>
<dbReference type="GO" id="GO:0008984">
    <property type="term" value="F:protein-glutamate methylesterase activity"/>
    <property type="evidence" value="ECO:0007669"/>
    <property type="project" value="UniProtKB-EC"/>
</dbReference>
<evidence type="ECO:0000256" key="7">
    <source>
        <dbReference type="PROSITE-ProRule" id="PRU00169"/>
    </source>
</evidence>
<dbReference type="EC" id="3.1.1.61" evidence="5"/>
<dbReference type="EC" id="3.5.1.44" evidence="5"/>
<comment type="subcellular location">
    <subcellularLocation>
        <location evidence="5">Cytoplasm</location>
    </subcellularLocation>
</comment>
<evidence type="ECO:0000256" key="3">
    <source>
        <dbReference type="ARBA" id="ARBA00022801"/>
    </source>
</evidence>
<dbReference type="NCBIfam" id="NF001965">
    <property type="entry name" value="PRK00742.1"/>
    <property type="match status" value="1"/>
</dbReference>
<dbReference type="CDD" id="cd17541">
    <property type="entry name" value="REC_CheB-like"/>
    <property type="match status" value="1"/>
</dbReference>
<evidence type="ECO:0000313" key="11">
    <source>
        <dbReference type="Proteomes" id="UP001165542"/>
    </source>
</evidence>
<comment type="catalytic activity">
    <reaction evidence="5">
        <text>L-glutaminyl-[protein] + H2O = L-glutamyl-[protein] + NH4(+)</text>
        <dbReference type="Rhea" id="RHEA:16441"/>
        <dbReference type="Rhea" id="RHEA-COMP:10207"/>
        <dbReference type="Rhea" id="RHEA-COMP:10208"/>
        <dbReference type="ChEBI" id="CHEBI:15377"/>
        <dbReference type="ChEBI" id="CHEBI:28938"/>
        <dbReference type="ChEBI" id="CHEBI:29973"/>
        <dbReference type="ChEBI" id="CHEBI:30011"/>
        <dbReference type="EC" id="3.5.1.44"/>
    </reaction>
</comment>
<dbReference type="InterPro" id="IPR035909">
    <property type="entry name" value="CheB_C"/>
</dbReference>
<keyword evidence="10" id="KW-0489">Methyltransferase</keyword>
<dbReference type="EMBL" id="JAJISC010000011">
    <property type="protein sequence ID" value="MCS2611199.1"/>
    <property type="molecule type" value="Genomic_DNA"/>
</dbReference>
<dbReference type="Proteomes" id="UP001165542">
    <property type="component" value="Unassembled WGS sequence"/>
</dbReference>
<dbReference type="GO" id="GO:0008168">
    <property type="term" value="F:methyltransferase activity"/>
    <property type="evidence" value="ECO:0007669"/>
    <property type="project" value="UniProtKB-KW"/>
</dbReference>
<evidence type="ECO:0000313" key="10">
    <source>
        <dbReference type="EMBL" id="MCS2611199.1"/>
    </source>
</evidence>
<dbReference type="Pfam" id="PF01339">
    <property type="entry name" value="CheB_methylest"/>
    <property type="match status" value="1"/>
</dbReference>
<evidence type="ECO:0000259" key="8">
    <source>
        <dbReference type="PROSITE" id="PS50110"/>
    </source>
</evidence>
<dbReference type="PIRSF" id="PIRSF000876">
    <property type="entry name" value="RR_chemtxs_CheB"/>
    <property type="match status" value="1"/>
</dbReference>